<dbReference type="OrthoDB" id="9805821at2"/>
<dbReference type="EC" id="3.2.1.52" evidence="3"/>
<dbReference type="Pfam" id="PF18034">
    <property type="entry name" value="Bac_GH3_C"/>
    <property type="match status" value="1"/>
</dbReference>
<dbReference type="PANTHER" id="PTHR30480:SF13">
    <property type="entry name" value="BETA-HEXOSAMINIDASE"/>
    <property type="match status" value="1"/>
</dbReference>
<proteinExistence type="inferred from homology"/>
<evidence type="ECO:0000256" key="1">
    <source>
        <dbReference type="ARBA" id="ARBA00001231"/>
    </source>
</evidence>
<dbReference type="InterPro" id="IPR036962">
    <property type="entry name" value="Glyco_hydro_3_N_sf"/>
</dbReference>
<dbReference type="InterPro" id="IPR017853">
    <property type="entry name" value="GH"/>
</dbReference>
<comment type="catalytic activity">
    <reaction evidence="1">
        <text>Hydrolysis of terminal non-reducing N-acetyl-D-hexosamine residues in N-acetyl-beta-D-hexosaminides.</text>
        <dbReference type="EC" id="3.2.1.52"/>
    </reaction>
</comment>
<dbReference type="InterPro" id="IPR001764">
    <property type="entry name" value="Glyco_hydro_3_N"/>
</dbReference>
<dbReference type="Proteomes" id="UP000247807">
    <property type="component" value="Unassembled WGS sequence"/>
</dbReference>
<dbReference type="RefSeq" id="WP_158465847.1">
    <property type="nucleotide sequence ID" value="NZ_QJUE01000001.1"/>
</dbReference>
<keyword evidence="5" id="KW-0326">Glycosidase</keyword>
<protein>
    <recommendedName>
        <fullName evidence="3">beta-N-acetylhexosaminidase</fullName>
        <ecNumber evidence="3">3.2.1.52</ecNumber>
    </recommendedName>
</protein>
<feature type="domain" description="Bacterial Glycosyl hydrolase family 3 C-terminal" evidence="7">
    <location>
        <begin position="382"/>
        <end position="526"/>
    </location>
</feature>
<keyword evidence="4" id="KW-0378">Hydrolase</keyword>
<organism evidence="8 9">
    <name type="scientific">Prochlorococcus marinus XMU1408</name>
    <dbReference type="NCBI Taxonomy" id="2213228"/>
    <lineage>
        <taxon>Bacteria</taxon>
        <taxon>Bacillati</taxon>
        <taxon>Cyanobacteriota</taxon>
        <taxon>Cyanophyceae</taxon>
        <taxon>Synechococcales</taxon>
        <taxon>Prochlorococcaceae</taxon>
        <taxon>Prochlorococcus</taxon>
    </lineage>
</organism>
<evidence type="ECO:0000259" key="6">
    <source>
        <dbReference type="Pfam" id="PF00933"/>
    </source>
</evidence>
<comment type="caution">
    <text evidence="8">The sequence shown here is derived from an EMBL/GenBank/DDBJ whole genome shotgun (WGS) entry which is preliminary data.</text>
</comment>
<dbReference type="InterPro" id="IPR050226">
    <property type="entry name" value="NagZ_Beta-hexosaminidase"/>
</dbReference>
<evidence type="ECO:0000259" key="7">
    <source>
        <dbReference type="Pfam" id="PF18034"/>
    </source>
</evidence>
<evidence type="ECO:0000256" key="4">
    <source>
        <dbReference type="ARBA" id="ARBA00022801"/>
    </source>
</evidence>
<dbReference type="Pfam" id="PF00933">
    <property type="entry name" value="Glyco_hydro_3"/>
    <property type="match status" value="1"/>
</dbReference>
<feature type="domain" description="Glycoside hydrolase family 3 N-terminal" evidence="6">
    <location>
        <begin position="8"/>
        <end position="330"/>
    </location>
</feature>
<dbReference type="GO" id="GO:0004563">
    <property type="term" value="F:beta-N-acetylhexosaminidase activity"/>
    <property type="evidence" value="ECO:0007669"/>
    <property type="project" value="UniProtKB-EC"/>
</dbReference>
<evidence type="ECO:0000313" key="8">
    <source>
        <dbReference type="EMBL" id="PYE03884.1"/>
    </source>
</evidence>
<sequence length="544" mass="61804">MNKSDLRRQVAELFIVRASGFNLDSQRLYPNLEASNSNLKRLLEEGVGGVIFFGGTVKELEVRCNVLKKWSGKPLLLCADIEEGVGQRFYGGTKFIPPMGIAQIYKKDHNLAISFAEKIGYFTGKEAKNIGLNWLLAPVCDINNNSNNPVINLRAWGEEPETVKSLTCAFQRGVSRAKMLTCAKHFPGHGNSEVDSHLDLPEIQNDLSKLEKFELIPFKSLINQGVNSVMIGHLFFPKIDPIYPATLSKRLITDLLRIKFKYDGLVVSDALVMNAISNKYSSDKAAVLAFDAGIDLIMMPKDIDEAIDSLTDAFYSGKISIERLHISRERRKKQLDLISNKKDFKKEEFRNDDIKNKFLLDVSRFSDSIIKKSIFIREESTIKAEVNHINLIQIDNFDQVSNKFFPALDLPKAVGFKNLIIHPFGISPWTKTNKKLLELRQLGNSKILVQLFVRGKPFIGLDYHNDHWLDAIKNLEIEERLSGIVIYGCPYLYDKIKETIHESIPLAYSPSQIEEAQNQILSRILQLKIVQKEIDKKLSKEFTD</sequence>
<evidence type="ECO:0000256" key="5">
    <source>
        <dbReference type="ARBA" id="ARBA00023295"/>
    </source>
</evidence>
<dbReference type="GO" id="GO:0009254">
    <property type="term" value="P:peptidoglycan turnover"/>
    <property type="evidence" value="ECO:0007669"/>
    <property type="project" value="TreeGrafter"/>
</dbReference>
<dbReference type="InterPro" id="IPR041518">
    <property type="entry name" value="Bac_GH3_C"/>
</dbReference>
<dbReference type="GO" id="GO:0005975">
    <property type="term" value="P:carbohydrate metabolic process"/>
    <property type="evidence" value="ECO:0007669"/>
    <property type="project" value="InterPro"/>
</dbReference>
<name>A0A318R4I3_PROMR</name>
<dbReference type="PANTHER" id="PTHR30480">
    <property type="entry name" value="BETA-HEXOSAMINIDASE-RELATED"/>
    <property type="match status" value="1"/>
</dbReference>
<dbReference type="AlphaFoldDB" id="A0A318R4I3"/>
<comment type="similarity">
    <text evidence="2">Belongs to the glycosyl hydrolase 3 family.</text>
</comment>
<evidence type="ECO:0000256" key="2">
    <source>
        <dbReference type="ARBA" id="ARBA00005336"/>
    </source>
</evidence>
<dbReference type="SUPFAM" id="SSF51445">
    <property type="entry name" value="(Trans)glycosidases"/>
    <property type="match status" value="1"/>
</dbReference>
<evidence type="ECO:0000313" key="9">
    <source>
        <dbReference type="Proteomes" id="UP000247807"/>
    </source>
</evidence>
<dbReference type="Gene3D" id="3.40.50.10870">
    <property type="entry name" value="Glycosyl hydrolase family 3"/>
    <property type="match status" value="1"/>
</dbReference>
<gene>
    <name evidence="8" type="ORF">DNJ73_00895</name>
</gene>
<dbReference type="Gene3D" id="3.20.20.300">
    <property type="entry name" value="Glycoside hydrolase, family 3, N-terminal domain"/>
    <property type="match status" value="1"/>
</dbReference>
<dbReference type="EMBL" id="QJUE01000001">
    <property type="protein sequence ID" value="PYE03884.1"/>
    <property type="molecule type" value="Genomic_DNA"/>
</dbReference>
<accession>A0A318R4I3</accession>
<reference evidence="8 9" key="1">
    <citation type="journal article" date="2018" name="Appl. Environ. Microbiol.">
        <title>Genome rearrangement shapes Prochlorococcus ecological adaptation.</title>
        <authorList>
            <person name="Yan W."/>
            <person name="Wei S."/>
            <person name="Wang Q."/>
            <person name="Xiao X."/>
            <person name="Zeng Q."/>
            <person name="Jiao N."/>
            <person name="Zhang R."/>
        </authorList>
    </citation>
    <scope>NUCLEOTIDE SEQUENCE [LARGE SCALE GENOMIC DNA]</scope>
    <source>
        <strain evidence="8 9">XMU1408</strain>
    </source>
</reference>
<evidence type="ECO:0000256" key="3">
    <source>
        <dbReference type="ARBA" id="ARBA00012663"/>
    </source>
</evidence>